<dbReference type="AlphaFoldDB" id="A0A1M6MAM9"/>
<dbReference type="EMBL" id="FQYX01000039">
    <property type="protein sequence ID" value="SHJ80487.1"/>
    <property type="molecule type" value="Genomic_DNA"/>
</dbReference>
<reference evidence="1 2" key="1">
    <citation type="submission" date="2016-11" db="EMBL/GenBank/DDBJ databases">
        <authorList>
            <person name="Jaros S."/>
            <person name="Januszkiewicz K."/>
            <person name="Wedrychowicz H."/>
        </authorList>
    </citation>
    <scope>NUCLEOTIDE SEQUENCE [LARGE SCALE GENOMIC DNA]</scope>
    <source>
        <strain evidence="1 2">CGMCC 1.8863</strain>
    </source>
</reference>
<proteinExistence type="predicted"/>
<evidence type="ECO:0008006" key="3">
    <source>
        <dbReference type="Google" id="ProtNLM"/>
    </source>
</evidence>
<evidence type="ECO:0000313" key="2">
    <source>
        <dbReference type="Proteomes" id="UP000184231"/>
    </source>
</evidence>
<evidence type="ECO:0000313" key="1">
    <source>
        <dbReference type="EMBL" id="SHJ80487.1"/>
    </source>
</evidence>
<sequence length="296" mass="33623">MKTNNIKGAIKNTILRPVMVLILIGMSGKVLAQSNNEVSFYLQGSFSKLGYEALEQKNKLKNGFGIGTKYAYYFFENWSLGTGAELQYMKGSFSKSNIQGAYMSRDSEGEEFEFRYRAGNFSENQEVYFLNIPLQVQYESLGMTRFYAVAGVKAGFVLASDYQSLSTSLQTSGYYQQYDAELTEPKFAGFGEFGRVKNSNSELDLKTNIVAHLESGIKLILENKRSLYMGLFLDYGLNDIKPNASRERIIEYNNQNPTTYAFESLLSSRRDVIPTQHVEKVRTIAFGLRIQYAFEF</sequence>
<dbReference type="RefSeq" id="WP_072765826.1">
    <property type="nucleotide sequence ID" value="NZ_FQYX01000039.1"/>
</dbReference>
<gene>
    <name evidence="1" type="ORF">SAMN04487911_13919</name>
</gene>
<accession>A0A1M6MAM9</accession>
<protein>
    <recommendedName>
        <fullName evidence="3">Outer membrane protein beta-barrel domain-containing protein</fullName>
    </recommendedName>
</protein>
<name>A0A1M6MAM9_9FLAO</name>
<keyword evidence="2" id="KW-1185">Reference proteome</keyword>
<dbReference type="OrthoDB" id="997094at2"/>
<dbReference type="Proteomes" id="UP000184231">
    <property type="component" value="Unassembled WGS sequence"/>
</dbReference>
<dbReference type="STRING" id="558155.SAMN04487911_13919"/>
<organism evidence="1 2">
    <name type="scientific">Arenibacter nanhaiticus</name>
    <dbReference type="NCBI Taxonomy" id="558155"/>
    <lineage>
        <taxon>Bacteria</taxon>
        <taxon>Pseudomonadati</taxon>
        <taxon>Bacteroidota</taxon>
        <taxon>Flavobacteriia</taxon>
        <taxon>Flavobacteriales</taxon>
        <taxon>Flavobacteriaceae</taxon>
        <taxon>Arenibacter</taxon>
    </lineage>
</organism>